<keyword evidence="3" id="KW-1185">Reference proteome</keyword>
<feature type="domain" description="RSE1/DDB1/CPSF1 C-terminal" evidence="1">
    <location>
        <begin position="272"/>
        <end position="573"/>
    </location>
</feature>
<dbReference type="Pfam" id="PF03178">
    <property type="entry name" value="CPSF_A"/>
    <property type="match status" value="1"/>
</dbReference>
<proteinExistence type="predicted"/>
<reference evidence="4" key="1">
    <citation type="submission" date="2016-11" db="UniProtKB">
        <authorList>
            <consortium name="WormBaseParasite"/>
        </authorList>
    </citation>
    <scope>IDENTIFICATION</scope>
</reference>
<protein>
    <submittedName>
        <fullName evidence="4">CPSF_A domain-containing protein</fullName>
    </submittedName>
</protein>
<accession>A0A1I8FEZ4</accession>
<evidence type="ECO:0000313" key="3">
    <source>
        <dbReference type="Proteomes" id="UP000095280"/>
    </source>
</evidence>
<dbReference type="Gene3D" id="2.130.10.10">
    <property type="entry name" value="YVTN repeat-like/Quinoprotein amine dehydrogenase"/>
    <property type="match status" value="1"/>
</dbReference>
<sequence>MPIGRHLDRLLLLCRSRDEVSAYEAYPAPASDVAVLPPGRLAVRLRRLDDLGVLLRTGKKPSKQRRTGKQQQQQQLLLQQQSELQQQLHGKHARLLVPFEDIGGYRGLFVGGVRPHFLVVSPSGQAYSHPMFVDGSVCAFSPFDRHFCRHGFLYLTPERDLRVASLPDDYDYASPWPRKRVPLGRTVHCVQFHRATSTYLVASSAPELSNAICRLSSDGDKEIDTREVPPTHCLPFRDRYYFEAYTPRLAGDTRCEAGYAGVGTGGLLQNCPTAIGETAEGFKELVAVATNLSYNEEITCKGTITLMDVINVVPEPGQPLTAYKMKLAFREEQKGPVTALASCHGLLVSAIGQKVYLWQLKDDRLVGIAFVDSEILIHSINCVKNLIVTSDLAKSVQLLRYQPSVRVLSIVARDSARRQVFTSNFLVDGQNLGFLLCDSRRNLLAFAYDPSEKLSRGWPQSGAQTGGRLPSSVHCSLRVHNCLRGGAGLAKTRDIQQGHSVVMGTAEGGLYLLTPVRRPVYTRLIMLEKHLSHAVLHPAGLHPRASRIYSPANHDLEPAKSGIIDGDLMYRYVSLGHSERVEVAKKSRLKCRRYPG</sequence>
<dbReference type="Proteomes" id="UP000095280">
    <property type="component" value="Unplaced"/>
</dbReference>
<dbReference type="Pfam" id="PF23726">
    <property type="entry name" value="Beta-prop_RSE1_2nd"/>
    <property type="match status" value="1"/>
</dbReference>
<organism evidence="3 4">
    <name type="scientific">Macrostomum lignano</name>
    <dbReference type="NCBI Taxonomy" id="282301"/>
    <lineage>
        <taxon>Eukaryota</taxon>
        <taxon>Metazoa</taxon>
        <taxon>Spiralia</taxon>
        <taxon>Lophotrochozoa</taxon>
        <taxon>Platyhelminthes</taxon>
        <taxon>Rhabditophora</taxon>
        <taxon>Macrostomorpha</taxon>
        <taxon>Macrostomida</taxon>
        <taxon>Macrostomidae</taxon>
        <taxon>Macrostomum</taxon>
    </lineage>
</organism>
<evidence type="ECO:0000259" key="2">
    <source>
        <dbReference type="Pfam" id="PF23726"/>
    </source>
</evidence>
<dbReference type="InterPro" id="IPR015943">
    <property type="entry name" value="WD40/YVTN_repeat-like_dom_sf"/>
</dbReference>
<dbReference type="WBParaSite" id="maker-unitig_32330-snap-gene-0.1-mRNA-1">
    <property type="protein sequence ID" value="maker-unitig_32330-snap-gene-0.1-mRNA-1"/>
    <property type="gene ID" value="maker-unitig_32330-snap-gene-0.1"/>
</dbReference>
<dbReference type="AlphaFoldDB" id="A0A1I8FEZ4"/>
<dbReference type="GO" id="GO:0003676">
    <property type="term" value="F:nucleic acid binding"/>
    <property type="evidence" value="ECO:0007669"/>
    <property type="project" value="InterPro"/>
</dbReference>
<dbReference type="InterPro" id="IPR004871">
    <property type="entry name" value="RSE1/DDB1/CPSF1_C"/>
</dbReference>
<name>A0A1I8FEZ4_9PLAT</name>
<dbReference type="InterPro" id="IPR058543">
    <property type="entry name" value="Beta-prop_RSE1/DDB1/CPSF1_2nd"/>
</dbReference>
<feature type="domain" description="RSE1/DDB1/CPSF1 second beta-propeller" evidence="2">
    <location>
        <begin position="60"/>
        <end position="165"/>
    </location>
</feature>
<dbReference type="GO" id="GO:0005634">
    <property type="term" value="C:nucleus"/>
    <property type="evidence" value="ECO:0007669"/>
    <property type="project" value="InterPro"/>
</dbReference>
<dbReference type="PANTHER" id="PTHR10644">
    <property type="entry name" value="DNA REPAIR/RNA PROCESSING CPSF FAMILY"/>
    <property type="match status" value="1"/>
</dbReference>
<evidence type="ECO:0000259" key="1">
    <source>
        <dbReference type="Pfam" id="PF03178"/>
    </source>
</evidence>
<dbReference type="InterPro" id="IPR050358">
    <property type="entry name" value="RSE1/DDB1/CFT1"/>
</dbReference>
<evidence type="ECO:0000313" key="4">
    <source>
        <dbReference type="WBParaSite" id="maker-unitig_32330-snap-gene-0.1-mRNA-1"/>
    </source>
</evidence>